<comment type="caution">
    <text evidence="1">The sequence shown here is derived from an EMBL/GenBank/DDBJ whole genome shotgun (WGS) entry which is preliminary data.</text>
</comment>
<evidence type="ECO:0000313" key="1">
    <source>
        <dbReference type="EMBL" id="TRL40124.1"/>
    </source>
</evidence>
<sequence length="89" mass="9689">MIISKSVAVPQKAEDARNLDTAEMIDRMAAELRARSDTDLPHSFYVAQVRGQLAGRKQTVAAAAPDSASWKKRAGEAHPSVFHAWALSE</sequence>
<accession>A0A549TDJ4</accession>
<gene>
    <name evidence="1" type="ORF">FNA46_07595</name>
</gene>
<reference evidence="1 2" key="1">
    <citation type="submission" date="2019-07" db="EMBL/GenBank/DDBJ databases">
        <title>Ln-dependent methylotrophs.</title>
        <authorList>
            <person name="Tani A."/>
        </authorList>
    </citation>
    <scope>NUCLEOTIDE SEQUENCE [LARGE SCALE GENOMIC DNA]</scope>
    <source>
        <strain evidence="1 2">SM12</strain>
    </source>
</reference>
<dbReference type="Proteomes" id="UP000316801">
    <property type="component" value="Unassembled WGS sequence"/>
</dbReference>
<evidence type="ECO:0000313" key="2">
    <source>
        <dbReference type="Proteomes" id="UP000316801"/>
    </source>
</evidence>
<name>A0A549TDJ4_9HYPH</name>
<dbReference type="RefSeq" id="WP_143124539.1">
    <property type="nucleotide sequence ID" value="NZ_VJMG01000016.1"/>
</dbReference>
<dbReference type="AlphaFoldDB" id="A0A549TDJ4"/>
<dbReference type="EMBL" id="VJMG01000016">
    <property type="protein sequence ID" value="TRL40124.1"/>
    <property type="molecule type" value="Genomic_DNA"/>
</dbReference>
<keyword evidence="2" id="KW-1185">Reference proteome</keyword>
<proteinExistence type="predicted"/>
<protein>
    <submittedName>
        <fullName evidence="1">Uncharacterized protein</fullName>
    </submittedName>
</protein>
<organism evidence="1 2">
    <name type="scientific">Rhizobium straminoryzae</name>
    <dbReference type="NCBI Taxonomy" id="1387186"/>
    <lineage>
        <taxon>Bacteria</taxon>
        <taxon>Pseudomonadati</taxon>
        <taxon>Pseudomonadota</taxon>
        <taxon>Alphaproteobacteria</taxon>
        <taxon>Hyphomicrobiales</taxon>
        <taxon>Rhizobiaceae</taxon>
        <taxon>Rhizobium/Agrobacterium group</taxon>
        <taxon>Rhizobium</taxon>
    </lineage>
</organism>